<dbReference type="InterPro" id="IPR011050">
    <property type="entry name" value="Pectin_lyase_fold/virulence"/>
</dbReference>
<proteinExistence type="predicted"/>
<dbReference type="EMBL" id="CAKMMF010000027">
    <property type="protein sequence ID" value="CAH1216708.1"/>
    <property type="molecule type" value="Genomic_DNA"/>
</dbReference>
<keyword evidence="1" id="KW-0472">Membrane</keyword>
<keyword evidence="1" id="KW-0812">Transmembrane</keyword>
<keyword evidence="1" id="KW-1133">Transmembrane helix</keyword>
<name>A0ABM9CN30_9BACL</name>
<dbReference type="RefSeq" id="WP_290370461.1">
    <property type="nucleotide sequence ID" value="NZ_CAKMMF010000027.1"/>
</dbReference>
<accession>A0ABM9CN30</accession>
<dbReference type="InterPro" id="IPR024535">
    <property type="entry name" value="RHGA/B-epi-like_pectate_lyase"/>
</dbReference>
<dbReference type="PROSITE" id="PS51318">
    <property type="entry name" value="TAT"/>
    <property type="match status" value="1"/>
</dbReference>
<dbReference type="Pfam" id="PF12708">
    <property type="entry name" value="Pect-lyase_RHGA_epim"/>
    <property type="match status" value="1"/>
</dbReference>
<protein>
    <recommendedName>
        <fullName evidence="2">Rhamnogalacturonase A/B/Epimerase-like pectate lyase domain-containing protein</fullName>
    </recommendedName>
</protein>
<evidence type="ECO:0000259" key="2">
    <source>
        <dbReference type="Pfam" id="PF12708"/>
    </source>
</evidence>
<evidence type="ECO:0000256" key="1">
    <source>
        <dbReference type="SAM" id="Phobius"/>
    </source>
</evidence>
<gene>
    <name evidence="3" type="ORF">PAECIP111893_04147</name>
</gene>
<dbReference type="InterPro" id="IPR006311">
    <property type="entry name" value="TAT_signal"/>
</dbReference>
<keyword evidence="4" id="KW-1185">Reference proteome</keyword>
<feature type="domain" description="Rhamnogalacturonase A/B/Epimerase-like pectate lyase" evidence="2">
    <location>
        <begin position="70"/>
        <end position="260"/>
    </location>
</feature>
<organism evidence="3 4">
    <name type="scientific">Paenibacillus plantiphilus</name>
    <dbReference type="NCBI Taxonomy" id="2905650"/>
    <lineage>
        <taxon>Bacteria</taxon>
        <taxon>Bacillati</taxon>
        <taxon>Bacillota</taxon>
        <taxon>Bacilli</taxon>
        <taxon>Bacillales</taxon>
        <taxon>Paenibacillaceae</taxon>
        <taxon>Paenibacillus</taxon>
    </lineage>
</organism>
<sequence length="568" mass="61768">MEEDQVKEQHKKTMNRRELLGLMGAVGVGLAAGSSLLGPTLASGQGNTVTEAVYGDGEDPQIPVNYSTVVTVKDYGAVGDGITDDTLAIQQAINFVSTRGGGIVYFPPGTYKIAQTTGYVPIPVLGGTSSLPYCIEMKAYVILRGESESAVTLLGDYTYGPADLTKKIMFKVKGYRKDPTDKETAFNNGLENMEIKNAFMAYAALDQTLALCRFNNLVFDGCAIAIYSKVLERSHFEEINFKGTGVGVLVGGQWRTSSAGIDEDGGYADKSVFRKISFTYYWELSNGAPIDEFFDTYFFQRWNVAPNVGLDYRGITGSCIVILPRHGRPSNSNTFEDMFIGYTPRYGFYGKHLKSSRFHAINFERVGFCKPKDNSMTTGIGSSPTNKDPYLAVDARIPAFIFGADDSCSLSQIQFQQAYCESAVGSPPQRIGLDISTTQGTINKKLLPNKIDLGISAPYVDKIAANGKVEYQFSLPESGVYMCILHASSDKTDINLINQVFVAMYKGAFGVSSPIGGPTYLGNAETASGNSNLVISKPDAAGKITVTLDTTQTKVAFRYWIQYMTSTD</sequence>
<dbReference type="SUPFAM" id="SSF51126">
    <property type="entry name" value="Pectin lyase-like"/>
    <property type="match status" value="1"/>
</dbReference>
<dbReference type="InterPro" id="IPR012334">
    <property type="entry name" value="Pectin_lyas_fold"/>
</dbReference>
<feature type="transmembrane region" description="Helical" evidence="1">
    <location>
        <begin position="20"/>
        <end position="42"/>
    </location>
</feature>
<dbReference type="Gene3D" id="2.160.20.10">
    <property type="entry name" value="Single-stranded right-handed beta-helix, Pectin lyase-like"/>
    <property type="match status" value="1"/>
</dbReference>
<reference evidence="3" key="1">
    <citation type="submission" date="2022-01" db="EMBL/GenBank/DDBJ databases">
        <authorList>
            <person name="Criscuolo A."/>
        </authorList>
    </citation>
    <scope>NUCLEOTIDE SEQUENCE</scope>
    <source>
        <strain evidence="3">CIP111893</strain>
    </source>
</reference>
<comment type="caution">
    <text evidence="3">The sequence shown here is derived from an EMBL/GenBank/DDBJ whole genome shotgun (WGS) entry which is preliminary data.</text>
</comment>
<dbReference type="Proteomes" id="UP000838686">
    <property type="component" value="Unassembled WGS sequence"/>
</dbReference>
<evidence type="ECO:0000313" key="4">
    <source>
        <dbReference type="Proteomes" id="UP000838686"/>
    </source>
</evidence>
<evidence type="ECO:0000313" key="3">
    <source>
        <dbReference type="EMBL" id="CAH1216708.1"/>
    </source>
</evidence>